<evidence type="ECO:0008006" key="3">
    <source>
        <dbReference type="Google" id="ProtNLM"/>
    </source>
</evidence>
<dbReference type="EMBL" id="MFLI01000011">
    <property type="protein sequence ID" value="OGG62241.1"/>
    <property type="molecule type" value="Genomic_DNA"/>
</dbReference>
<dbReference type="STRING" id="1798495.A3C19_03165"/>
<gene>
    <name evidence="1" type="ORF">A3C19_03165</name>
</gene>
<evidence type="ECO:0000313" key="2">
    <source>
        <dbReference type="Proteomes" id="UP000178532"/>
    </source>
</evidence>
<dbReference type="AlphaFoldDB" id="A0A1F6DLC6"/>
<comment type="caution">
    <text evidence="1">The sequence shown here is derived from an EMBL/GenBank/DDBJ whole genome shotgun (WGS) entry which is preliminary data.</text>
</comment>
<proteinExistence type="predicted"/>
<reference evidence="1 2" key="1">
    <citation type="journal article" date="2016" name="Nat. Commun.">
        <title>Thousands of microbial genomes shed light on interconnected biogeochemical processes in an aquifer system.</title>
        <authorList>
            <person name="Anantharaman K."/>
            <person name="Brown C.T."/>
            <person name="Hug L.A."/>
            <person name="Sharon I."/>
            <person name="Castelle C.J."/>
            <person name="Probst A.J."/>
            <person name="Thomas B.C."/>
            <person name="Singh A."/>
            <person name="Wilkins M.J."/>
            <person name="Karaoz U."/>
            <person name="Brodie E.L."/>
            <person name="Williams K.H."/>
            <person name="Hubbard S.S."/>
            <person name="Banfield J.F."/>
        </authorList>
    </citation>
    <scope>NUCLEOTIDE SEQUENCE [LARGE SCALE GENOMIC DNA]</scope>
</reference>
<sequence>MNENLKKEFEFKKNQDKLVAEHGGKFVVISGGKVIGTYDSELEAYNETQKEHALGTFLIQHCVPGTEGYTKTFHSRVAFSS</sequence>
<evidence type="ECO:0000313" key="1">
    <source>
        <dbReference type="EMBL" id="OGG62241.1"/>
    </source>
</evidence>
<organism evidence="1 2">
    <name type="scientific">Candidatus Kaiserbacteria bacterium RIFCSPHIGHO2_02_FULL_54_22</name>
    <dbReference type="NCBI Taxonomy" id="1798495"/>
    <lineage>
        <taxon>Bacteria</taxon>
        <taxon>Candidatus Kaiseribacteriota</taxon>
    </lineage>
</organism>
<dbReference type="Proteomes" id="UP000178532">
    <property type="component" value="Unassembled WGS sequence"/>
</dbReference>
<name>A0A1F6DLC6_9BACT</name>
<accession>A0A1F6DLC6</accession>
<protein>
    <recommendedName>
        <fullName evidence="3">DUF5678 domain-containing protein</fullName>
    </recommendedName>
</protein>